<gene>
    <name evidence="3" type="ORF">NMU02_04860</name>
</gene>
<dbReference type="InterPro" id="IPR027823">
    <property type="entry name" value="DUF4468"/>
</dbReference>
<proteinExistence type="predicted"/>
<keyword evidence="4" id="KW-1185">Reference proteome</keyword>
<keyword evidence="1" id="KW-0732">Signal</keyword>
<dbReference type="RefSeq" id="WP_255026169.1">
    <property type="nucleotide sequence ID" value="NZ_JANDHW010000003.1"/>
</dbReference>
<dbReference type="InterPro" id="IPR012349">
    <property type="entry name" value="Split_barrel_FMN-bd"/>
</dbReference>
<dbReference type="Gene3D" id="3.30.530.80">
    <property type="match status" value="1"/>
</dbReference>
<dbReference type="SUPFAM" id="SSF50475">
    <property type="entry name" value="FMN-binding split barrel"/>
    <property type="match status" value="1"/>
</dbReference>
<reference evidence="3 4" key="1">
    <citation type="submission" date="2022-07" db="EMBL/GenBank/DDBJ databases">
        <title>Fecal culturing of patients with breast cancer.</title>
        <authorList>
            <person name="Teng N.M.Y."/>
            <person name="Kiu R."/>
            <person name="Evans R."/>
            <person name="Baker D.J."/>
            <person name="Zenner C."/>
            <person name="Robinson S.D."/>
            <person name="Hall L.J."/>
        </authorList>
    </citation>
    <scope>NUCLEOTIDE SEQUENCE [LARGE SCALE GENOMIC DNA]</scope>
    <source>
        <strain evidence="3 4">LH1063</strain>
    </source>
</reference>
<evidence type="ECO:0000259" key="2">
    <source>
        <dbReference type="Pfam" id="PF14730"/>
    </source>
</evidence>
<name>A0ABT1MFK3_9BACT</name>
<feature type="domain" description="DUF4468" evidence="2">
    <location>
        <begin position="54"/>
        <end position="149"/>
    </location>
</feature>
<feature type="signal peptide" evidence="1">
    <location>
        <begin position="1"/>
        <end position="28"/>
    </location>
</feature>
<feature type="chain" id="PRO_5046702831" evidence="1">
    <location>
        <begin position="29"/>
        <end position="365"/>
    </location>
</feature>
<sequence>MKNKNSHNGTVPYIKLLLLLLAFSPVLAAAQKQEKDMSRYMAGAVPVKNGMIVFSKTFEVPGATEKQIYDEVLKWAQNRFSTPENNEDVNIQRVIQFANPQEGKIVAQAMEYIVFSKKILYIDRTTVKYLAIITCKPGQCTMEITNISYIYDQPNVLNKYKAEDWITDKKAIRKDKLWAIPGKFRVGTIDFVDSLFNELQTVLGIKPDAEKEKNVNKKPVLLDLKGYKAISPRNIPAAISRKMGEDAMIISTGESNRAEYVTGNWGGLGEILNSVVTYCNISPTLGINARMKENGTYTLSFYDKKDVAEAIVSGTEGSINKTVLPSGNISPEGASVIIECRKLAVQPQNDTELFIGEIINIWIKE</sequence>
<evidence type="ECO:0000256" key="1">
    <source>
        <dbReference type="SAM" id="SignalP"/>
    </source>
</evidence>
<dbReference type="CDD" id="cd12190">
    <property type="entry name" value="Bacova_04320_like"/>
    <property type="match status" value="1"/>
</dbReference>
<protein>
    <submittedName>
        <fullName evidence="3">DUF4468 domain-containing protein</fullName>
    </submittedName>
</protein>
<evidence type="ECO:0000313" key="4">
    <source>
        <dbReference type="Proteomes" id="UP001205603"/>
    </source>
</evidence>
<organism evidence="3 4">
    <name type="scientific">Coprobacter tertius</name>
    <dbReference type="NCBI Taxonomy" id="2944915"/>
    <lineage>
        <taxon>Bacteria</taxon>
        <taxon>Pseudomonadati</taxon>
        <taxon>Bacteroidota</taxon>
        <taxon>Bacteroidia</taxon>
        <taxon>Bacteroidales</taxon>
        <taxon>Barnesiellaceae</taxon>
        <taxon>Coprobacter</taxon>
    </lineage>
</organism>
<dbReference type="Gene3D" id="2.30.110.10">
    <property type="entry name" value="Electron Transport, Fmn-binding Protein, Chain A"/>
    <property type="match status" value="1"/>
</dbReference>
<evidence type="ECO:0000313" key="3">
    <source>
        <dbReference type="EMBL" id="MCP9611418.1"/>
    </source>
</evidence>
<comment type="caution">
    <text evidence="3">The sequence shown here is derived from an EMBL/GenBank/DDBJ whole genome shotgun (WGS) entry which is preliminary data.</text>
</comment>
<accession>A0ABT1MFK3</accession>
<dbReference type="Pfam" id="PF14730">
    <property type="entry name" value="DUF4468"/>
    <property type="match status" value="1"/>
</dbReference>
<dbReference type="Proteomes" id="UP001205603">
    <property type="component" value="Unassembled WGS sequence"/>
</dbReference>
<dbReference type="EMBL" id="JANDHW010000003">
    <property type="protein sequence ID" value="MCP9611418.1"/>
    <property type="molecule type" value="Genomic_DNA"/>
</dbReference>